<dbReference type="InterPro" id="IPR016024">
    <property type="entry name" value="ARM-type_fold"/>
</dbReference>
<keyword evidence="1" id="KW-0472">Membrane</keyword>
<dbReference type="EMBL" id="BMFD01000005">
    <property type="protein sequence ID" value="GGC38869.1"/>
    <property type="molecule type" value="Genomic_DNA"/>
</dbReference>
<name>A0ABQ1MDE9_9BACT</name>
<dbReference type="RefSeq" id="WP_188441783.1">
    <property type="nucleotide sequence ID" value="NZ_BMFD01000005.1"/>
</dbReference>
<evidence type="ECO:0000256" key="1">
    <source>
        <dbReference type="SAM" id="Phobius"/>
    </source>
</evidence>
<dbReference type="Gene3D" id="1.25.10.10">
    <property type="entry name" value="Leucine-rich Repeat Variant"/>
    <property type="match status" value="1"/>
</dbReference>
<keyword evidence="1" id="KW-0812">Transmembrane</keyword>
<evidence type="ECO:0008006" key="4">
    <source>
        <dbReference type="Google" id="ProtNLM"/>
    </source>
</evidence>
<proteinExistence type="predicted"/>
<keyword evidence="3" id="KW-1185">Reference proteome</keyword>
<reference evidence="3" key="1">
    <citation type="journal article" date="2019" name="Int. J. Syst. Evol. Microbiol.">
        <title>The Global Catalogue of Microorganisms (GCM) 10K type strain sequencing project: providing services to taxonomists for standard genome sequencing and annotation.</title>
        <authorList>
            <consortium name="The Broad Institute Genomics Platform"/>
            <consortium name="The Broad Institute Genome Sequencing Center for Infectious Disease"/>
            <person name="Wu L."/>
            <person name="Ma J."/>
        </authorList>
    </citation>
    <scope>NUCLEOTIDE SEQUENCE [LARGE SCALE GENOMIC DNA]</scope>
    <source>
        <strain evidence="3">CGMCC 1.12479</strain>
    </source>
</reference>
<organism evidence="2 3">
    <name type="scientific">Belliella aquatica</name>
    <dbReference type="NCBI Taxonomy" id="1323734"/>
    <lineage>
        <taxon>Bacteria</taxon>
        <taxon>Pseudomonadati</taxon>
        <taxon>Bacteroidota</taxon>
        <taxon>Cytophagia</taxon>
        <taxon>Cytophagales</taxon>
        <taxon>Cyclobacteriaceae</taxon>
        <taxon>Belliella</taxon>
    </lineage>
</organism>
<dbReference type="SUPFAM" id="SSF48371">
    <property type="entry name" value="ARM repeat"/>
    <property type="match status" value="1"/>
</dbReference>
<dbReference type="InterPro" id="IPR011989">
    <property type="entry name" value="ARM-like"/>
</dbReference>
<keyword evidence="1" id="KW-1133">Transmembrane helix</keyword>
<protein>
    <recommendedName>
        <fullName evidence="4">HEAT repeat domain-containing protein</fullName>
    </recommendedName>
</protein>
<gene>
    <name evidence="2" type="ORF">GCM10010993_17070</name>
</gene>
<sequence>MKKGYLRKFLFLIFLFSFFNISFIKGQNDSLSVEKIEEILTFEPSIQGLYYQLEVKTPKSQLGQIDFEEMNFSKSGDFLLSDTLVSYGKALEIKSLLETKYNLDPFLKYFIFDMVSDRESVNAYLSNLIRNEIFIPGIQITQEEMEGELIILGSKVPFKPFYKLRIKLLQDIKVILLLAILILFIFSSVILVLTMIFIKARKKEKEILTKRFKDLTYEPLSNLLFEKSLEEIMEYSKQDLEQFLPTNYLSKPLFKTVLIQEIISLNKNMKGDFKLKLKLIYRKLDLHQFTLSRLQSKRWDEVATGIVEINEMDLTEALPEMEKLVSNKNFYIRSNAVATQLNLSNDKNLTVLARQKYPLSSWQQMKYLRIIKFLSTQNLVKIIYLLESDNVSVRIFGIRLVRYLGRVDRIAKLSEMYPTASLPEKVEILRSFNALNAESELNHVHDALYSDQEELCLIAIQTLGNIGDENSQAFLIQRLGMIQSFALEKAILTSLATLNKDVFLNFVSTSTKASYMKIKDHLLDPILSNV</sequence>
<evidence type="ECO:0000313" key="2">
    <source>
        <dbReference type="EMBL" id="GGC38869.1"/>
    </source>
</evidence>
<comment type="caution">
    <text evidence="2">The sequence shown here is derived from an EMBL/GenBank/DDBJ whole genome shotgun (WGS) entry which is preliminary data.</text>
</comment>
<evidence type="ECO:0000313" key="3">
    <source>
        <dbReference type="Proteomes" id="UP000635885"/>
    </source>
</evidence>
<dbReference type="Proteomes" id="UP000635885">
    <property type="component" value="Unassembled WGS sequence"/>
</dbReference>
<accession>A0ABQ1MDE9</accession>
<feature type="transmembrane region" description="Helical" evidence="1">
    <location>
        <begin position="174"/>
        <end position="198"/>
    </location>
</feature>